<reference evidence="1 2" key="1">
    <citation type="submission" date="2019-06" db="EMBL/GenBank/DDBJ databases">
        <title>A novel species of marine bacteria.</title>
        <authorList>
            <person name="Wang Y."/>
        </authorList>
    </citation>
    <scope>NUCLEOTIDE SEQUENCE [LARGE SCALE GENOMIC DNA]</scope>
    <source>
        <strain evidence="1 2">MA1-10</strain>
    </source>
</reference>
<protein>
    <submittedName>
        <fullName evidence="1">Uncharacterized protein</fullName>
    </submittedName>
</protein>
<evidence type="ECO:0000313" key="2">
    <source>
        <dbReference type="Proteomes" id="UP000315816"/>
    </source>
</evidence>
<dbReference type="AlphaFoldDB" id="A0A545SPX8"/>
<proteinExistence type="predicted"/>
<dbReference type="EMBL" id="VICH01000007">
    <property type="protein sequence ID" value="TQV67028.1"/>
    <property type="molecule type" value="Genomic_DNA"/>
</dbReference>
<accession>A0A545SPX8</accession>
<dbReference type="RefSeq" id="WP_142853841.1">
    <property type="nucleotide sequence ID" value="NZ_FXWW01000003.1"/>
</dbReference>
<name>A0A545SPX8_9RHOB</name>
<organism evidence="1 2">
    <name type="scientific">Aliiroseovarius halocynthiae</name>
    <dbReference type="NCBI Taxonomy" id="985055"/>
    <lineage>
        <taxon>Bacteria</taxon>
        <taxon>Pseudomonadati</taxon>
        <taxon>Pseudomonadota</taxon>
        <taxon>Alphaproteobacteria</taxon>
        <taxon>Rhodobacterales</taxon>
        <taxon>Paracoccaceae</taxon>
        <taxon>Aliiroseovarius</taxon>
    </lineage>
</organism>
<evidence type="ECO:0000313" key="1">
    <source>
        <dbReference type="EMBL" id="TQV67028.1"/>
    </source>
</evidence>
<sequence>MTLNRSEIMKAAWKATQERMDTFGYARRQLRSVFAYCLRRAWAEAKAAAALLARSAASLWAELLELENRDRLGFRGIERLSQLRRAYEGAKAREAEAQAQVDHDEKRELIQSAGGRFASVTFIKKDGSTCVMLNQPAKLKYHVKGDEATPSARKAIETRKARHPHLLSVWDADKAAPRSVNLSTVTEIRLDGLAHVFEVAA</sequence>
<keyword evidence="2" id="KW-1185">Reference proteome</keyword>
<comment type="caution">
    <text evidence="1">The sequence shown here is derived from an EMBL/GenBank/DDBJ whole genome shotgun (WGS) entry which is preliminary data.</text>
</comment>
<dbReference type="OrthoDB" id="7726461at2"/>
<dbReference type="Proteomes" id="UP000315816">
    <property type="component" value="Unassembled WGS sequence"/>
</dbReference>
<gene>
    <name evidence="1" type="ORF">FIL88_10585</name>
</gene>